<dbReference type="Proteomes" id="UP000016922">
    <property type="component" value="Unassembled WGS sequence"/>
</dbReference>
<keyword evidence="3" id="KW-1185">Reference proteome</keyword>
<sequence length="320" mass="37477">MEPIQGISSANSAMRAASDGSTMRGLNQPRTVPIFVNAADSFEPYPPTENLSRLCTSWTGILPKELRAKIVKYVLRDLEYWDPSTIEEEAAEPAQPPRKKRKKSRQKKIPTLMYSFQSQISDYQSIFTLLEVWPLLRHVVLKQFFSRKVEITNDEETFNFLYRMPGKEMKHYLKHIRIQWCDEDSAALFGRFAAHTSLKRLEIFVKKHTEVFREYESGQGFPGGSFECCTGYDEIISIRECEKTVLEFHAKRDHQRDIQWVAKYDAHGFDGRDGFHRADLMSQRFNETCRLPRGQRSQWDRPLQRNQTDESDIEQDMEFS</sequence>
<feature type="region of interest" description="Disordered" evidence="1">
    <location>
        <begin position="293"/>
        <end position="320"/>
    </location>
</feature>
<dbReference type="RefSeq" id="XP_008082614.1">
    <property type="nucleotide sequence ID" value="XM_008084423.1"/>
</dbReference>
<gene>
    <name evidence="2" type="ORF">GLAREA_04170</name>
</gene>
<dbReference type="HOGENOM" id="CLU_868923_0_0_1"/>
<dbReference type="AlphaFoldDB" id="S3DXX4"/>
<accession>S3DXX4</accession>
<proteinExistence type="predicted"/>
<feature type="region of interest" description="Disordered" evidence="1">
    <location>
        <begin position="1"/>
        <end position="24"/>
    </location>
</feature>
<name>S3DXX4_GLAL2</name>
<evidence type="ECO:0000313" key="3">
    <source>
        <dbReference type="Proteomes" id="UP000016922"/>
    </source>
</evidence>
<dbReference type="GeneID" id="19463225"/>
<dbReference type="KEGG" id="glz:GLAREA_04170"/>
<feature type="compositionally biased region" description="Polar residues" evidence="1">
    <location>
        <begin position="1"/>
        <end position="12"/>
    </location>
</feature>
<protein>
    <submittedName>
        <fullName evidence="2">Uncharacterized protein</fullName>
    </submittedName>
</protein>
<feature type="compositionally biased region" description="Acidic residues" evidence="1">
    <location>
        <begin position="309"/>
        <end position="320"/>
    </location>
</feature>
<reference evidence="2 3" key="1">
    <citation type="journal article" date="2013" name="BMC Genomics">
        <title>Genomics-driven discovery of the pneumocandin biosynthetic gene cluster in the fungus Glarea lozoyensis.</title>
        <authorList>
            <person name="Chen L."/>
            <person name="Yue Q."/>
            <person name="Zhang X."/>
            <person name="Xiang M."/>
            <person name="Wang C."/>
            <person name="Li S."/>
            <person name="Che Y."/>
            <person name="Ortiz-Lopez F.J."/>
            <person name="Bills G.F."/>
            <person name="Liu X."/>
            <person name="An Z."/>
        </authorList>
    </citation>
    <scope>NUCLEOTIDE SEQUENCE [LARGE SCALE GENOMIC DNA]</scope>
    <source>
        <strain evidence="3">ATCC 20868 / MF5171</strain>
    </source>
</reference>
<evidence type="ECO:0000313" key="2">
    <source>
        <dbReference type="EMBL" id="EPE31203.1"/>
    </source>
</evidence>
<dbReference type="EMBL" id="KE145363">
    <property type="protein sequence ID" value="EPE31203.1"/>
    <property type="molecule type" value="Genomic_DNA"/>
</dbReference>
<organism evidence="2 3">
    <name type="scientific">Glarea lozoyensis (strain ATCC 20868 / MF5171)</name>
    <dbReference type="NCBI Taxonomy" id="1116229"/>
    <lineage>
        <taxon>Eukaryota</taxon>
        <taxon>Fungi</taxon>
        <taxon>Dikarya</taxon>
        <taxon>Ascomycota</taxon>
        <taxon>Pezizomycotina</taxon>
        <taxon>Leotiomycetes</taxon>
        <taxon>Helotiales</taxon>
        <taxon>Helotiaceae</taxon>
        <taxon>Glarea</taxon>
    </lineage>
</organism>
<evidence type="ECO:0000256" key="1">
    <source>
        <dbReference type="SAM" id="MobiDB-lite"/>
    </source>
</evidence>